<comment type="similarity">
    <text evidence="2">Belongs to the complex I NDUFA5 subunit family.</text>
</comment>
<feature type="region of interest" description="Disordered" evidence="9">
    <location>
        <begin position="133"/>
        <end position="158"/>
    </location>
</feature>
<dbReference type="Proteomes" id="UP000683417">
    <property type="component" value="Unassembled WGS sequence"/>
</dbReference>
<dbReference type="Pfam" id="PF04716">
    <property type="entry name" value="ETC_C1_NDUFA5"/>
    <property type="match status" value="1"/>
</dbReference>
<keyword evidence="5" id="KW-0999">Mitochondrion inner membrane</keyword>
<name>A0A9W4GEU5_BLUGR</name>
<dbReference type="GO" id="GO:0005743">
    <property type="term" value="C:mitochondrial inner membrane"/>
    <property type="evidence" value="ECO:0007669"/>
    <property type="project" value="UniProtKB-SubCell"/>
</dbReference>
<evidence type="ECO:0000256" key="1">
    <source>
        <dbReference type="ARBA" id="ARBA00004443"/>
    </source>
</evidence>
<dbReference type="InterPro" id="IPR006806">
    <property type="entry name" value="NDUFA5"/>
</dbReference>
<evidence type="ECO:0000256" key="4">
    <source>
        <dbReference type="ARBA" id="ARBA00022660"/>
    </source>
</evidence>
<evidence type="ECO:0000313" key="10">
    <source>
        <dbReference type="EMBL" id="CAD6501215.1"/>
    </source>
</evidence>
<comment type="subcellular location">
    <subcellularLocation>
        <location evidence="1">Mitochondrion inner membrane</location>
        <topology evidence="1">Peripheral membrane protein</topology>
        <orientation evidence="1">Matrix side</orientation>
    </subcellularLocation>
</comment>
<sequence>MRRSLRKLSAAQPSRYLESGAPTGITGLLTHASPRATLMYTYASTLDALAQLPESSLYRQSTEAITKHRMSIVSAVEPAGLAEYVERVKKILAANPSNFDNYNGHTHHVEKAGKKFIVIKPKPERDELTEEWDGMMDESSSKAKAEAGGENLLSSAPEDEMDMNTDQKIDIEPEPQLTASQIDEIESKIDAGLIEEVIQVAEGELKLVDVMIKAKVWEDLEEKPTEGQWTYFNRET</sequence>
<accession>A0A9W4GEU5</accession>
<dbReference type="EMBL" id="CAJHIT010000005">
    <property type="protein sequence ID" value="CAD6501215.1"/>
    <property type="molecule type" value="Genomic_DNA"/>
</dbReference>
<keyword evidence="8" id="KW-0472">Membrane</keyword>
<evidence type="ECO:0000256" key="6">
    <source>
        <dbReference type="ARBA" id="ARBA00022982"/>
    </source>
</evidence>
<keyword evidence="7" id="KW-0496">Mitochondrion</keyword>
<evidence type="ECO:0000256" key="2">
    <source>
        <dbReference type="ARBA" id="ARBA00010261"/>
    </source>
</evidence>
<evidence type="ECO:0000256" key="3">
    <source>
        <dbReference type="ARBA" id="ARBA00022448"/>
    </source>
</evidence>
<keyword evidence="3" id="KW-0813">Transport</keyword>
<evidence type="ECO:0000256" key="5">
    <source>
        <dbReference type="ARBA" id="ARBA00022792"/>
    </source>
</evidence>
<organism evidence="10 11">
    <name type="scientific">Blumeria graminis f. sp. triticale</name>
    <dbReference type="NCBI Taxonomy" id="1689686"/>
    <lineage>
        <taxon>Eukaryota</taxon>
        <taxon>Fungi</taxon>
        <taxon>Dikarya</taxon>
        <taxon>Ascomycota</taxon>
        <taxon>Pezizomycotina</taxon>
        <taxon>Leotiomycetes</taxon>
        <taxon>Erysiphales</taxon>
        <taxon>Erysiphaceae</taxon>
        <taxon>Blumeria</taxon>
    </lineage>
</organism>
<evidence type="ECO:0000313" key="11">
    <source>
        <dbReference type="Proteomes" id="UP000683417"/>
    </source>
</evidence>
<evidence type="ECO:0000256" key="7">
    <source>
        <dbReference type="ARBA" id="ARBA00023128"/>
    </source>
</evidence>
<dbReference type="GO" id="GO:0022904">
    <property type="term" value="P:respiratory electron transport chain"/>
    <property type="evidence" value="ECO:0007669"/>
    <property type="project" value="InterPro"/>
</dbReference>
<keyword evidence="4" id="KW-0679">Respiratory chain</keyword>
<keyword evidence="6" id="KW-0249">Electron transport</keyword>
<evidence type="ECO:0000256" key="9">
    <source>
        <dbReference type="SAM" id="MobiDB-lite"/>
    </source>
</evidence>
<protein>
    <submittedName>
        <fullName evidence="10">BgTH12-01469</fullName>
    </submittedName>
</protein>
<dbReference type="PANTHER" id="PTHR12653:SF0">
    <property type="entry name" value="NADH DEHYDROGENASE [UBIQUINONE] 1 ALPHA SUBCOMPLEX SUBUNIT 5"/>
    <property type="match status" value="1"/>
</dbReference>
<comment type="caution">
    <text evidence="10">The sequence shown here is derived from an EMBL/GenBank/DDBJ whole genome shotgun (WGS) entry which is preliminary data.</text>
</comment>
<dbReference type="PANTHER" id="PTHR12653">
    <property type="entry name" value="NADH-UBIQUINONE OXIDOREDUCTASE 13 KD-B SUBUNIT"/>
    <property type="match status" value="1"/>
</dbReference>
<gene>
    <name evidence="10" type="ORF">BGTH12_LOCUS2573</name>
</gene>
<reference evidence="10" key="1">
    <citation type="submission" date="2020-10" db="EMBL/GenBank/DDBJ databases">
        <authorList>
            <person name="Muller C M."/>
        </authorList>
    </citation>
    <scope>NUCLEOTIDE SEQUENCE</scope>
    <source>
        <strain evidence="10">THUN-12</strain>
    </source>
</reference>
<evidence type="ECO:0000256" key="8">
    <source>
        <dbReference type="ARBA" id="ARBA00023136"/>
    </source>
</evidence>
<proteinExistence type="inferred from homology"/>
<dbReference type="AlphaFoldDB" id="A0A9W4GEU5"/>